<evidence type="ECO:0000256" key="2">
    <source>
        <dbReference type="ARBA" id="ARBA00023125"/>
    </source>
</evidence>
<dbReference type="PANTHER" id="PTHR47506">
    <property type="entry name" value="TRANSCRIPTIONAL REGULATORY PROTEIN"/>
    <property type="match status" value="1"/>
</dbReference>
<evidence type="ECO:0000256" key="3">
    <source>
        <dbReference type="ARBA" id="ARBA00023163"/>
    </source>
</evidence>
<dbReference type="InterPro" id="IPR001647">
    <property type="entry name" value="HTH_TetR"/>
</dbReference>
<dbReference type="SUPFAM" id="SSF46689">
    <property type="entry name" value="Homeodomain-like"/>
    <property type="match status" value="1"/>
</dbReference>
<organism evidence="6 7">
    <name type="scientific">Stenotrophobium rhamnosiphilum</name>
    <dbReference type="NCBI Taxonomy" id="2029166"/>
    <lineage>
        <taxon>Bacteria</taxon>
        <taxon>Pseudomonadati</taxon>
        <taxon>Pseudomonadota</taxon>
        <taxon>Gammaproteobacteria</taxon>
        <taxon>Nevskiales</taxon>
        <taxon>Nevskiaceae</taxon>
        <taxon>Stenotrophobium</taxon>
    </lineage>
</organism>
<dbReference type="InterPro" id="IPR036271">
    <property type="entry name" value="Tet_transcr_reg_TetR-rel_C_sf"/>
</dbReference>
<dbReference type="PANTHER" id="PTHR47506:SF7">
    <property type="entry name" value="TRANSCRIPTIONAL REGULATORY PROTEIN"/>
    <property type="match status" value="1"/>
</dbReference>
<keyword evidence="1" id="KW-0805">Transcription regulation</keyword>
<keyword evidence="7" id="KW-1185">Reference proteome</keyword>
<reference evidence="6 7" key="1">
    <citation type="submission" date="2018-04" db="EMBL/GenBank/DDBJ databases">
        <title>Novel species isolated from glacier.</title>
        <authorList>
            <person name="Liu Q."/>
            <person name="Xin Y.-H."/>
        </authorList>
    </citation>
    <scope>NUCLEOTIDE SEQUENCE [LARGE SCALE GENOMIC DNA]</scope>
    <source>
        <strain evidence="6 7">GT1R17</strain>
    </source>
</reference>
<keyword evidence="3" id="KW-0804">Transcription</keyword>
<sequence>MKVSREQAAENREKILSAAAALFRERGFEGIGVSDLMKQVGLTHGGFYGHFKSKEDLMAQACTYAFEEKLRAWGAPLARKSEKPLVDFTNGYLTTQHRDSPENGCVIAALAVDSTRQGPAVRRAVTEGLKQQIEMLSLMVPGKTAKERRDKALATYSSLIGALILARAVDEPELSADFLRAVKDSVTESA</sequence>
<feature type="domain" description="HTH tetR-type" evidence="5">
    <location>
        <begin position="9"/>
        <end position="69"/>
    </location>
</feature>
<evidence type="ECO:0000313" key="6">
    <source>
        <dbReference type="EMBL" id="PTU32619.1"/>
    </source>
</evidence>
<dbReference type="AlphaFoldDB" id="A0A2T5MJ89"/>
<name>A0A2T5MJ89_9GAMM</name>
<evidence type="ECO:0000256" key="4">
    <source>
        <dbReference type="PROSITE-ProRule" id="PRU00335"/>
    </source>
</evidence>
<dbReference type="Gene3D" id="1.10.10.60">
    <property type="entry name" value="Homeodomain-like"/>
    <property type="match status" value="1"/>
</dbReference>
<dbReference type="InterPro" id="IPR009057">
    <property type="entry name" value="Homeodomain-like_sf"/>
</dbReference>
<evidence type="ECO:0000313" key="7">
    <source>
        <dbReference type="Proteomes" id="UP000244248"/>
    </source>
</evidence>
<dbReference type="RefSeq" id="WP_107938328.1">
    <property type="nucleotide sequence ID" value="NZ_QANS01000001.1"/>
</dbReference>
<dbReference type="SUPFAM" id="SSF48498">
    <property type="entry name" value="Tetracyclin repressor-like, C-terminal domain"/>
    <property type="match status" value="1"/>
</dbReference>
<dbReference type="GO" id="GO:0003677">
    <property type="term" value="F:DNA binding"/>
    <property type="evidence" value="ECO:0007669"/>
    <property type="project" value="UniProtKB-UniRule"/>
</dbReference>
<dbReference type="EMBL" id="QANS01000001">
    <property type="protein sequence ID" value="PTU32619.1"/>
    <property type="molecule type" value="Genomic_DNA"/>
</dbReference>
<dbReference type="OrthoDB" id="9798857at2"/>
<feature type="DNA-binding region" description="H-T-H motif" evidence="4">
    <location>
        <begin position="32"/>
        <end position="51"/>
    </location>
</feature>
<evidence type="ECO:0000256" key="1">
    <source>
        <dbReference type="ARBA" id="ARBA00023015"/>
    </source>
</evidence>
<dbReference type="PRINTS" id="PR00455">
    <property type="entry name" value="HTHTETR"/>
</dbReference>
<proteinExistence type="predicted"/>
<protein>
    <submittedName>
        <fullName evidence="6">TetR family transcriptional regulator</fullName>
    </submittedName>
</protein>
<dbReference type="Proteomes" id="UP000244248">
    <property type="component" value="Unassembled WGS sequence"/>
</dbReference>
<accession>A0A2T5MJ89</accession>
<dbReference type="PROSITE" id="PS50977">
    <property type="entry name" value="HTH_TETR_2"/>
    <property type="match status" value="1"/>
</dbReference>
<gene>
    <name evidence="6" type="ORF">CJD38_00390</name>
</gene>
<evidence type="ECO:0000259" key="5">
    <source>
        <dbReference type="PROSITE" id="PS50977"/>
    </source>
</evidence>
<dbReference type="Gene3D" id="1.10.357.10">
    <property type="entry name" value="Tetracycline Repressor, domain 2"/>
    <property type="match status" value="1"/>
</dbReference>
<dbReference type="Pfam" id="PF00440">
    <property type="entry name" value="TetR_N"/>
    <property type="match status" value="1"/>
</dbReference>
<keyword evidence="2 4" id="KW-0238">DNA-binding</keyword>
<comment type="caution">
    <text evidence="6">The sequence shown here is derived from an EMBL/GenBank/DDBJ whole genome shotgun (WGS) entry which is preliminary data.</text>
</comment>